<comment type="catalytic activity">
    <reaction evidence="9">
        <text>(2R)-3-phosphoglycerate + NAD(+) = 3-phosphooxypyruvate + NADH + H(+)</text>
        <dbReference type="Rhea" id="RHEA:12641"/>
        <dbReference type="ChEBI" id="CHEBI:15378"/>
        <dbReference type="ChEBI" id="CHEBI:18110"/>
        <dbReference type="ChEBI" id="CHEBI:57540"/>
        <dbReference type="ChEBI" id="CHEBI:57945"/>
        <dbReference type="ChEBI" id="CHEBI:58272"/>
        <dbReference type="EC" id="1.1.1.95"/>
    </reaction>
</comment>
<dbReference type="InterPro" id="IPR029752">
    <property type="entry name" value="D-isomer_DH_CS1"/>
</dbReference>
<proteinExistence type="inferred from homology"/>
<dbReference type="CDD" id="cd04902">
    <property type="entry name" value="ACT_3PGDH-xct"/>
    <property type="match status" value="1"/>
</dbReference>
<evidence type="ECO:0000256" key="9">
    <source>
        <dbReference type="ARBA" id="ARBA00048731"/>
    </source>
</evidence>
<dbReference type="EMBL" id="UOGJ01000051">
    <property type="protein sequence ID" value="VAX35429.1"/>
    <property type="molecule type" value="Genomic_DNA"/>
</dbReference>
<comment type="similarity">
    <text evidence="2">Belongs to the D-isomer specific 2-hydroxyacid dehydrogenase family.</text>
</comment>
<dbReference type="Pfam" id="PF01842">
    <property type="entry name" value="ACT"/>
    <property type="match status" value="1"/>
</dbReference>
<evidence type="ECO:0000256" key="2">
    <source>
        <dbReference type="ARBA" id="ARBA00005854"/>
    </source>
</evidence>
<evidence type="ECO:0000259" key="10">
    <source>
        <dbReference type="PROSITE" id="PS51671"/>
    </source>
</evidence>
<evidence type="ECO:0000256" key="7">
    <source>
        <dbReference type="ARBA" id="ARBA00023027"/>
    </source>
</evidence>
<dbReference type="InterPro" id="IPR006236">
    <property type="entry name" value="PGDH"/>
</dbReference>
<keyword evidence="8" id="KW-0718">Serine biosynthesis</keyword>
<comment type="pathway">
    <text evidence="1">Amino-acid biosynthesis; L-serine biosynthesis; L-serine from 3-phospho-D-glycerate: step 1/3.</text>
</comment>
<sequence length="527" mass="56590">MKILISDKLAKEGVDILTAVEGFEVDCKFGISSDELKNVIKDYDALIVRSGTTVTVDIIEAADNLKFIGRAGVGLDNVDLPAATKKGVVAMNTPAGNTTATAEQTMSLILSLSRNTPQACASLKLGKWDRANFKGIELYGKTLGVIGFGRIGSTVANFCKAFGMSVIVFDPFLSNEAAAQKGVRKVELEKLLKESDYVTIHIPKTNETKNLISTKEFDLMKSTARLINCARGGIVSEVDLIKALEEGKIAGCALDVYEQEPPDFNSPLFKLDNCITTPHLGASTSEAQINVAIEIAETVRDALLGKGIMNAANFPSVDAEAYKVLEPYVNLATRMGKFAGQLISGGISEIKVTYSGVVNKHKVAPISLALVNGILKPILGENINFVNAIDLAKERAINVQEIKSNKEEEFVNCLNVEITTDKEKLAILGTLSGNGQPRIVKINNVYVEASPDGHMLFINNNDKPGIVGTVGTLLAEESINIAGITFGREAQGGLAISVVNVDSKVSDKIIKKLKNTKDILFVKYLNV</sequence>
<dbReference type="InterPro" id="IPR036291">
    <property type="entry name" value="NAD(P)-bd_dom_sf"/>
</dbReference>
<dbReference type="FunFam" id="3.30.1330.90:FF:000003">
    <property type="entry name" value="D-3-phosphoglycerate dehydrogenase"/>
    <property type="match status" value="1"/>
</dbReference>
<dbReference type="SUPFAM" id="SSF143548">
    <property type="entry name" value="Serine metabolism enzymes domain"/>
    <property type="match status" value="1"/>
</dbReference>
<organism evidence="11">
    <name type="scientific">hydrothermal vent metagenome</name>
    <dbReference type="NCBI Taxonomy" id="652676"/>
    <lineage>
        <taxon>unclassified sequences</taxon>
        <taxon>metagenomes</taxon>
        <taxon>ecological metagenomes</taxon>
    </lineage>
</organism>
<evidence type="ECO:0000256" key="4">
    <source>
        <dbReference type="ARBA" id="ARBA00021582"/>
    </source>
</evidence>
<dbReference type="Pfam" id="PF02826">
    <property type="entry name" value="2-Hacid_dh_C"/>
    <property type="match status" value="1"/>
</dbReference>
<keyword evidence="7" id="KW-0520">NAD</keyword>
<dbReference type="Pfam" id="PF19304">
    <property type="entry name" value="PGDH_inter"/>
    <property type="match status" value="1"/>
</dbReference>
<evidence type="ECO:0000313" key="11">
    <source>
        <dbReference type="EMBL" id="VAX35429.1"/>
    </source>
</evidence>
<dbReference type="InterPro" id="IPR029009">
    <property type="entry name" value="ASB_dom_sf"/>
</dbReference>
<dbReference type="NCBIfam" id="TIGR01327">
    <property type="entry name" value="PGDH"/>
    <property type="match status" value="1"/>
</dbReference>
<dbReference type="CDD" id="cd12173">
    <property type="entry name" value="PGDH_4"/>
    <property type="match status" value="1"/>
</dbReference>
<keyword evidence="6 11" id="KW-0560">Oxidoreductase</keyword>
<evidence type="ECO:0000256" key="8">
    <source>
        <dbReference type="ARBA" id="ARBA00023299"/>
    </source>
</evidence>
<feature type="domain" description="ACT" evidence="10">
    <location>
        <begin position="455"/>
        <end position="527"/>
    </location>
</feature>
<dbReference type="SUPFAM" id="SSF55021">
    <property type="entry name" value="ACT-like"/>
    <property type="match status" value="1"/>
</dbReference>
<accession>A0A3B1CZZ7</accession>
<dbReference type="Gene3D" id="3.30.70.260">
    <property type="match status" value="1"/>
</dbReference>
<dbReference type="Gene3D" id="3.40.50.720">
    <property type="entry name" value="NAD(P)-binding Rossmann-like Domain"/>
    <property type="match status" value="2"/>
</dbReference>
<dbReference type="GO" id="GO:0006564">
    <property type="term" value="P:L-serine biosynthetic process"/>
    <property type="evidence" value="ECO:0007669"/>
    <property type="project" value="UniProtKB-KW"/>
</dbReference>
<keyword evidence="5" id="KW-0028">Amino-acid biosynthesis</keyword>
<dbReference type="PROSITE" id="PS00065">
    <property type="entry name" value="D_2_HYDROXYACID_DH_1"/>
    <property type="match status" value="1"/>
</dbReference>
<dbReference type="SUPFAM" id="SSF51735">
    <property type="entry name" value="NAD(P)-binding Rossmann-fold domains"/>
    <property type="match status" value="1"/>
</dbReference>
<dbReference type="InterPro" id="IPR002912">
    <property type="entry name" value="ACT_dom"/>
</dbReference>
<evidence type="ECO:0000256" key="5">
    <source>
        <dbReference type="ARBA" id="ARBA00022605"/>
    </source>
</evidence>
<dbReference type="Pfam" id="PF00389">
    <property type="entry name" value="2-Hacid_dh"/>
    <property type="match status" value="1"/>
</dbReference>
<dbReference type="GO" id="GO:0004617">
    <property type="term" value="F:phosphoglycerate dehydrogenase activity"/>
    <property type="evidence" value="ECO:0007669"/>
    <property type="project" value="UniProtKB-EC"/>
</dbReference>
<evidence type="ECO:0000256" key="6">
    <source>
        <dbReference type="ARBA" id="ARBA00023002"/>
    </source>
</evidence>
<dbReference type="Gene3D" id="3.30.1330.90">
    <property type="entry name" value="D-3-phosphoglycerate dehydrogenase, domain 3"/>
    <property type="match status" value="1"/>
</dbReference>
<dbReference type="EC" id="1.1.1.95" evidence="3"/>
<dbReference type="PANTHER" id="PTHR42789">
    <property type="entry name" value="D-ISOMER SPECIFIC 2-HYDROXYACID DEHYDROGENASE FAMILY PROTEIN (AFU_ORTHOLOGUE AFUA_6G10090)"/>
    <property type="match status" value="1"/>
</dbReference>
<dbReference type="FunFam" id="3.30.70.260:FF:000008">
    <property type="entry name" value="D-3-phosphoglycerate dehydrogenase, chloroplastic"/>
    <property type="match status" value="1"/>
</dbReference>
<dbReference type="InterPro" id="IPR050857">
    <property type="entry name" value="D-2-hydroxyacid_DH"/>
</dbReference>
<protein>
    <recommendedName>
        <fullName evidence="4">D-3-phosphoglycerate dehydrogenase</fullName>
        <ecNumber evidence="3">1.1.1.95</ecNumber>
    </recommendedName>
</protein>
<dbReference type="GO" id="GO:0009536">
    <property type="term" value="C:plastid"/>
    <property type="evidence" value="ECO:0007669"/>
    <property type="project" value="UniProtKB-ARBA"/>
</dbReference>
<dbReference type="PROSITE" id="PS51671">
    <property type="entry name" value="ACT"/>
    <property type="match status" value="1"/>
</dbReference>
<evidence type="ECO:0000256" key="3">
    <source>
        <dbReference type="ARBA" id="ARBA00013143"/>
    </source>
</evidence>
<reference evidence="11" key="1">
    <citation type="submission" date="2018-06" db="EMBL/GenBank/DDBJ databases">
        <authorList>
            <person name="Zhirakovskaya E."/>
        </authorList>
    </citation>
    <scope>NUCLEOTIDE SEQUENCE</scope>
</reference>
<dbReference type="GO" id="GO:0051287">
    <property type="term" value="F:NAD binding"/>
    <property type="evidence" value="ECO:0007669"/>
    <property type="project" value="InterPro"/>
</dbReference>
<evidence type="ECO:0000256" key="1">
    <source>
        <dbReference type="ARBA" id="ARBA00005216"/>
    </source>
</evidence>
<gene>
    <name evidence="11" type="ORF">MNBD_UNCLBAC01-628</name>
</gene>
<dbReference type="PANTHER" id="PTHR42789:SF1">
    <property type="entry name" value="D-ISOMER SPECIFIC 2-HYDROXYACID DEHYDROGENASE FAMILY PROTEIN (AFU_ORTHOLOGUE AFUA_6G10090)"/>
    <property type="match status" value="1"/>
</dbReference>
<dbReference type="SUPFAM" id="SSF52283">
    <property type="entry name" value="Formate/glycerate dehydrogenase catalytic domain-like"/>
    <property type="match status" value="1"/>
</dbReference>
<dbReference type="InterPro" id="IPR006139">
    <property type="entry name" value="D-isomer_2_OHA_DH_cat_dom"/>
</dbReference>
<dbReference type="InterPro" id="IPR045626">
    <property type="entry name" value="PGDH_ASB_dom"/>
</dbReference>
<dbReference type="InterPro" id="IPR045865">
    <property type="entry name" value="ACT-like_dom_sf"/>
</dbReference>
<dbReference type="UniPathway" id="UPA00135">
    <property type="reaction ID" value="UER00196"/>
</dbReference>
<name>A0A3B1CZZ7_9ZZZZ</name>
<dbReference type="InterPro" id="IPR006140">
    <property type="entry name" value="D-isomer_DH_NAD-bd"/>
</dbReference>
<dbReference type="AlphaFoldDB" id="A0A3B1CZZ7"/>
<dbReference type="FunFam" id="3.40.50.720:FF:000021">
    <property type="entry name" value="D-3-phosphoglycerate dehydrogenase"/>
    <property type="match status" value="1"/>
</dbReference>